<dbReference type="Proteomes" id="UP001596161">
    <property type="component" value="Unassembled WGS sequence"/>
</dbReference>
<accession>A0ABW0E9W0</accession>
<dbReference type="PANTHER" id="PTHR42754">
    <property type="entry name" value="ENDOGLUCANASE"/>
    <property type="match status" value="1"/>
</dbReference>
<dbReference type="Pfam" id="PF19081">
    <property type="entry name" value="Ig_7"/>
    <property type="match status" value="1"/>
</dbReference>
<name>A0ABW0E9W0_9BACT</name>
<evidence type="ECO:0000259" key="1">
    <source>
        <dbReference type="Pfam" id="PF18962"/>
    </source>
</evidence>
<dbReference type="InterPro" id="IPR044023">
    <property type="entry name" value="Ig_7"/>
</dbReference>
<organism evidence="3 4">
    <name type="scientific">Adhaeribacter terreus</name>
    <dbReference type="NCBI Taxonomy" id="529703"/>
    <lineage>
        <taxon>Bacteria</taxon>
        <taxon>Pseudomonadati</taxon>
        <taxon>Bacteroidota</taxon>
        <taxon>Cytophagia</taxon>
        <taxon>Cytophagales</taxon>
        <taxon>Hymenobacteraceae</taxon>
        <taxon>Adhaeribacter</taxon>
    </lineage>
</organism>
<sequence>MIRLAFLAASFFVTETTLLAQTAPTIAWDKTFGGSLDDRLYDMKPTSDGGYILGGWSKSGITGDKSQVNRGPNTTHDYWIVKTDANGVKQWDKTFGGDNIDLLQSVLQTADGGYILGGWSSSGQTGDKSQPNKSSTGSEDFWIVKIDALGNKQWDKTFGGSNGDQLVNIINSSDGGYILAGTSTSSISGDKSSPLSGVSDFWIVKIDATGNKIWDKTFGGTAGDDLYDIVQTTDGGYILTGISDSPIGGHKSEAHRGGNSDYWIVKIDALGNKQWDKTFGGSSDDRPFGIQQSPDGGYVVNGWSNSGISGDKSQASKGGADYWVIKTDALGSKIWDRTFGGLYHDYGNSVELTVDGGFVIGGSAQSGISGDKTQANFGSTLEYDYWLVKVDALGNKVWDKTLGASVNENLNTLIRTIDNGLAVGGYSNSNANGTKTQASQGSYDYWVVKLNPTCADLTATLTPTCGTSGTNVNINVTGIQPVTTGTPSWTLTYTVNGVTQTATGTTNTFSLATNAAVGTVYSLVSIISGTCTNNLTGSFTVQAVPSAPTVTPGNSCGTGTVTLSASGAPAGGNYIWYDAATAGNVLQTNTTDTFTTPSLTASATYYVALTNNAGCESPRTPVTATITNLTVTTGPAQTLCEGAPPVQLTGNPSGGTWAGPGVSVSGLFTPPSTTVGTHTLTYTVTQNGCTDSTTQTIIVTPVPVINAGQNDTVCADAAPFQLTGFSPAGGTWSGPGVNATGLFTPTTALAGTQNLMYSVTQNGCLTFDYKLVVIPTPPVQPVISLHSADTLIASTTGSSYEWKYNNTVLPTTTQKLKVTTSGTYAVRVKDAANCASLFSADYIYTVSGLKEELQNSFSLYPNPTSGFLTLELSTAQSAEVTIFNALSQQILHKTVAKTEEKVQFDLSKVAKGIYLVQVQTEKQVVVKKIVVE</sequence>
<feature type="domain" description="Ig-like" evidence="2">
    <location>
        <begin position="545"/>
        <end position="627"/>
    </location>
</feature>
<dbReference type="InterPro" id="IPR026444">
    <property type="entry name" value="Secre_tail"/>
</dbReference>
<comment type="caution">
    <text evidence="3">The sequence shown here is derived from an EMBL/GenBank/DDBJ whole genome shotgun (WGS) entry which is preliminary data.</text>
</comment>
<dbReference type="NCBIfam" id="TIGR04183">
    <property type="entry name" value="Por_Secre_tail"/>
    <property type="match status" value="1"/>
</dbReference>
<reference evidence="4" key="1">
    <citation type="journal article" date="2019" name="Int. J. Syst. Evol. Microbiol.">
        <title>The Global Catalogue of Microorganisms (GCM) 10K type strain sequencing project: providing services to taxonomists for standard genome sequencing and annotation.</title>
        <authorList>
            <consortium name="The Broad Institute Genomics Platform"/>
            <consortium name="The Broad Institute Genome Sequencing Center for Infectious Disease"/>
            <person name="Wu L."/>
            <person name="Ma J."/>
        </authorList>
    </citation>
    <scope>NUCLEOTIDE SEQUENCE [LARGE SCALE GENOMIC DNA]</scope>
    <source>
        <strain evidence="4">KACC 12602</strain>
    </source>
</reference>
<dbReference type="PANTHER" id="PTHR42754:SF1">
    <property type="entry name" value="LIPOPROTEIN"/>
    <property type="match status" value="1"/>
</dbReference>
<proteinExistence type="predicted"/>
<evidence type="ECO:0000259" key="2">
    <source>
        <dbReference type="Pfam" id="PF19081"/>
    </source>
</evidence>
<gene>
    <name evidence="3" type="ORF">ACFPIB_04380</name>
</gene>
<dbReference type="Pfam" id="PF18962">
    <property type="entry name" value="Por_Secre_tail"/>
    <property type="match status" value="1"/>
</dbReference>
<protein>
    <submittedName>
        <fullName evidence="3">T9SS type A sorting domain-containing protein</fullName>
    </submittedName>
</protein>
<evidence type="ECO:0000313" key="4">
    <source>
        <dbReference type="Proteomes" id="UP001596161"/>
    </source>
</evidence>
<keyword evidence="4" id="KW-1185">Reference proteome</keyword>
<dbReference type="EMBL" id="JBHSKT010000002">
    <property type="protein sequence ID" value="MFC5269835.1"/>
    <property type="molecule type" value="Genomic_DNA"/>
</dbReference>
<feature type="domain" description="Secretion system C-terminal sorting" evidence="1">
    <location>
        <begin position="859"/>
        <end position="931"/>
    </location>
</feature>
<evidence type="ECO:0000313" key="3">
    <source>
        <dbReference type="EMBL" id="MFC5269835.1"/>
    </source>
</evidence>